<evidence type="ECO:0000313" key="2">
    <source>
        <dbReference type="Proteomes" id="UP000178943"/>
    </source>
</evidence>
<sequence>MTYRKSALMLIGSPRLTKSNSSSLADYLDRQLQEKYIQTNRIFLLSALKSNDSIIDLFTSVKIAQVIILISPLYCSSLPYIVTKSMELIHGCRTSPNLPNQQFYALLNCGFPEFHHNHTGIAICRLFARESGFIWSGGLGLGMGETIGAKSLDKAGYLFKNVMKSLDLTSQAIAEGKEIPSEAVSLMQKPVLPKFIYKFVAHYNWKRQAKIHGARNKLSDRPLL</sequence>
<dbReference type="Proteomes" id="UP000178943">
    <property type="component" value="Unassembled WGS sequence"/>
</dbReference>
<evidence type="ECO:0008006" key="3">
    <source>
        <dbReference type="Google" id="ProtNLM"/>
    </source>
</evidence>
<name>A0A1F5VFF8_9BACT</name>
<reference evidence="1 2" key="1">
    <citation type="journal article" date="2016" name="Nat. Commun.">
        <title>Thousands of microbial genomes shed light on interconnected biogeochemical processes in an aquifer system.</title>
        <authorList>
            <person name="Anantharaman K."/>
            <person name="Brown C.T."/>
            <person name="Hug L.A."/>
            <person name="Sharon I."/>
            <person name="Castelle C.J."/>
            <person name="Probst A.J."/>
            <person name="Thomas B.C."/>
            <person name="Singh A."/>
            <person name="Wilkins M.J."/>
            <person name="Karaoz U."/>
            <person name="Brodie E.L."/>
            <person name="Williams K.H."/>
            <person name="Hubbard S.S."/>
            <person name="Banfield J.F."/>
        </authorList>
    </citation>
    <scope>NUCLEOTIDE SEQUENCE [LARGE SCALE GENOMIC DNA]</scope>
</reference>
<proteinExistence type="predicted"/>
<dbReference type="SUPFAM" id="SSF52218">
    <property type="entry name" value="Flavoproteins"/>
    <property type="match status" value="1"/>
</dbReference>
<dbReference type="EMBL" id="MFGW01000189">
    <property type="protein sequence ID" value="OGF61651.1"/>
    <property type="molecule type" value="Genomic_DNA"/>
</dbReference>
<accession>A0A1F5VFF8</accession>
<dbReference type="AlphaFoldDB" id="A0A1F5VFF8"/>
<dbReference type="STRING" id="1817863.A2Y62_02970"/>
<comment type="caution">
    <text evidence="1">The sequence shown here is derived from an EMBL/GenBank/DDBJ whole genome shotgun (WGS) entry which is preliminary data.</text>
</comment>
<dbReference type="InterPro" id="IPR029039">
    <property type="entry name" value="Flavoprotein-like_sf"/>
</dbReference>
<evidence type="ECO:0000313" key="1">
    <source>
        <dbReference type="EMBL" id="OGF61651.1"/>
    </source>
</evidence>
<protein>
    <recommendedName>
        <fullName evidence="3">NADPH-dependent FMN reductase-like domain-containing protein</fullName>
    </recommendedName>
</protein>
<gene>
    <name evidence="1" type="ORF">A2Y62_02970</name>
</gene>
<organism evidence="1 2">
    <name type="scientific">Candidatus Fischerbacteria bacterium RBG_13_37_8</name>
    <dbReference type="NCBI Taxonomy" id="1817863"/>
    <lineage>
        <taxon>Bacteria</taxon>
        <taxon>Candidatus Fischeribacteriota</taxon>
    </lineage>
</organism>
<dbReference type="Gene3D" id="3.40.50.360">
    <property type="match status" value="1"/>
</dbReference>